<gene>
    <name evidence="2" type="ORF">ROLI_036700</name>
</gene>
<evidence type="ECO:0000313" key="3">
    <source>
        <dbReference type="Proteomes" id="UP001318682"/>
    </source>
</evidence>
<keyword evidence="3" id="KW-1185">Reference proteome</keyword>
<accession>A0ABZ2BWY2</accession>
<evidence type="ECO:0000313" key="2">
    <source>
        <dbReference type="EMBL" id="WVX50572.1"/>
    </source>
</evidence>
<reference evidence="2 3" key="1">
    <citation type="submission" date="2015-07" db="EMBL/GenBank/DDBJ databases">
        <authorList>
            <person name="Voget S."/>
            <person name="Dogs M."/>
            <person name="Brinkhoff T.H."/>
            <person name="Daniel R."/>
        </authorList>
    </citation>
    <scope>NUCLEOTIDE SEQUENCE [LARGE SCALE GENOMIC DNA]</scope>
    <source>
        <strain evidence="2 3">B14</strain>
    </source>
</reference>
<sequence>MRAETRHAKPSRRDGDNLKDMEVMKIRPTEEGDITALQQVLEGTDLFPAQMLPEMLSGFLLQDESRDIWLTCEASSRPVGFCYAVPEQLADGAWNMLAIAVLPSKQGGGCGGAMARHLEGMLAARGQRILIADTSGVEVFAQARAFYRKNGYVEEARIRDFWAAGDDKIVFWKSLG</sequence>
<evidence type="ECO:0000259" key="1">
    <source>
        <dbReference type="PROSITE" id="PS51186"/>
    </source>
</evidence>
<reference evidence="3" key="2">
    <citation type="submission" date="2024-01" db="EMBL/GenBank/DDBJ databases">
        <title>Roseobacter fucihabitans sp. nov., isolated from the brown alga Fucus spiralis.</title>
        <authorList>
            <person name="Hahnke S."/>
            <person name="Berger M."/>
            <person name="Schlingloff A."/>
            <person name="Athale I."/>
            <person name="Neumann-Schaal M."/>
            <person name="Adenaya A."/>
            <person name="Poehlein A."/>
            <person name="Daniel R."/>
            <person name="Pertersen J."/>
            <person name="Brinkhoff T."/>
        </authorList>
    </citation>
    <scope>NUCLEOTIDE SEQUENCE [LARGE SCALE GENOMIC DNA]</scope>
    <source>
        <strain evidence="3">B14</strain>
    </source>
</reference>
<proteinExistence type="predicted"/>
<dbReference type="Pfam" id="PF13508">
    <property type="entry name" value="Acetyltransf_7"/>
    <property type="match status" value="1"/>
</dbReference>
<feature type="domain" description="N-acetyltransferase" evidence="1">
    <location>
        <begin position="24"/>
        <end position="176"/>
    </location>
</feature>
<dbReference type="InterPro" id="IPR016181">
    <property type="entry name" value="Acyl_CoA_acyltransferase"/>
</dbReference>
<organism evidence="2 3">
    <name type="scientific">Roseobacter fucihabitans</name>
    <dbReference type="NCBI Taxonomy" id="1537242"/>
    <lineage>
        <taxon>Bacteria</taxon>
        <taxon>Pseudomonadati</taxon>
        <taxon>Pseudomonadota</taxon>
        <taxon>Alphaproteobacteria</taxon>
        <taxon>Rhodobacterales</taxon>
        <taxon>Roseobacteraceae</taxon>
        <taxon>Roseobacter</taxon>
    </lineage>
</organism>
<dbReference type="SUPFAM" id="SSF55729">
    <property type="entry name" value="Acyl-CoA N-acyltransferases (Nat)"/>
    <property type="match status" value="1"/>
</dbReference>
<dbReference type="Gene3D" id="3.40.630.30">
    <property type="match status" value="1"/>
</dbReference>
<protein>
    <recommendedName>
        <fullName evidence="1">N-acetyltransferase domain-containing protein</fullName>
    </recommendedName>
</protein>
<dbReference type="Proteomes" id="UP001318682">
    <property type="component" value="Chromosome"/>
</dbReference>
<dbReference type="CDD" id="cd04301">
    <property type="entry name" value="NAT_SF"/>
    <property type="match status" value="1"/>
</dbReference>
<dbReference type="EMBL" id="CP143423">
    <property type="protein sequence ID" value="WVX50572.1"/>
    <property type="molecule type" value="Genomic_DNA"/>
</dbReference>
<dbReference type="PROSITE" id="PS51186">
    <property type="entry name" value="GNAT"/>
    <property type="match status" value="1"/>
</dbReference>
<name>A0ABZ2BWY2_9RHOB</name>
<dbReference type="InterPro" id="IPR000182">
    <property type="entry name" value="GNAT_dom"/>
</dbReference>